<accession>A0ABR7WIM0</accession>
<dbReference type="EMBL" id="JACWMS010000006">
    <property type="protein sequence ID" value="MBD1322599.1"/>
    <property type="molecule type" value="Genomic_DNA"/>
</dbReference>
<organism evidence="1 2">
    <name type="scientific">Gordonia hankookensis</name>
    <dbReference type="NCBI Taxonomy" id="589403"/>
    <lineage>
        <taxon>Bacteria</taxon>
        <taxon>Bacillati</taxon>
        <taxon>Actinomycetota</taxon>
        <taxon>Actinomycetes</taxon>
        <taxon>Mycobacteriales</taxon>
        <taxon>Gordoniaceae</taxon>
        <taxon>Gordonia</taxon>
    </lineage>
</organism>
<sequence>MTRLAQTLGLTGIQSEIVANVRRFVDKQIIPYAQELEHGDVYPQEIVD</sequence>
<dbReference type="InterPro" id="IPR037069">
    <property type="entry name" value="AcylCoA_DH/ox_N_sf"/>
</dbReference>
<protein>
    <submittedName>
        <fullName evidence="1">Acyl-CoA dehydrogenase</fullName>
    </submittedName>
</protein>
<evidence type="ECO:0000313" key="1">
    <source>
        <dbReference type="EMBL" id="MBD1322599.1"/>
    </source>
</evidence>
<comment type="caution">
    <text evidence="1">The sequence shown here is derived from an EMBL/GenBank/DDBJ whole genome shotgun (WGS) entry which is preliminary data.</text>
</comment>
<proteinExistence type="predicted"/>
<gene>
    <name evidence="1" type="ORF">IDF66_23715</name>
</gene>
<reference evidence="1 2" key="1">
    <citation type="submission" date="2020-09" db="EMBL/GenBank/DDBJ databases">
        <title>Novel species in genus Gordonia.</title>
        <authorList>
            <person name="Zhang G."/>
        </authorList>
    </citation>
    <scope>NUCLEOTIDE SEQUENCE [LARGE SCALE GENOMIC DNA]</scope>
    <source>
        <strain evidence="1 2">ON-33</strain>
    </source>
</reference>
<keyword evidence="2" id="KW-1185">Reference proteome</keyword>
<dbReference type="Gene3D" id="1.10.540.10">
    <property type="entry name" value="Acyl-CoA dehydrogenase/oxidase, N-terminal domain"/>
    <property type="match status" value="1"/>
</dbReference>
<name>A0ABR7WIM0_9ACTN</name>
<evidence type="ECO:0000313" key="2">
    <source>
        <dbReference type="Proteomes" id="UP000602395"/>
    </source>
</evidence>
<dbReference type="Proteomes" id="UP000602395">
    <property type="component" value="Unassembled WGS sequence"/>
</dbReference>
<feature type="non-terminal residue" evidence="1">
    <location>
        <position position="48"/>
    </location>
</feature>